<dbReference type="InterPro" id="IPR051879">
    <property type="entry name" value="C2H2-ZF_Maturation_Protein"/>
</dbReference>
<dbReference type="Ensembl" id="ENSACUT00000022741.1">
    <property type="protein sequence ID" value="ENSACUP00000021335.1"/>
    <property type="gene ID" value="ENSACUG00000014249.1"/>
</dbReference>
<dbReference type="PANTHER" id="PTHR46095">
    <property type="entry name" value="ZINC FINGER PROTEIN 593"/>
    <property type="match status" value="1"/>
</dbReference>
<feature type="region of interest" description="Disordered" evidence="1">
    <location>
        <begin position="1"/>
        <end position="43"/>
    </location>
</feature>
<accession>A0A663N8P3</accession>
<dbReference type="SUPFAM" id="SSF57667">
    <property type="entry name" value="beta-beta-alpha zinc fingers"/>
    <property type="match status" value="1"/>
</dbReference>
<feature type="compositionally biased region" description="Polar residues" evidence="1">
    <location>
        <begin position="1"/>
        <end position="17"/>
    </location>
</feature>
<reference evidence="2" key="1">
    <citation type="submission" date="2025-08" db="UniProtKB">
        <authorList>
            <consortium name="Ensembl"/>
        </authorList>
    </citation>
    <scope>IDENTIFICATION</scope>
</reference>
<dbReference type="AlphaFoldDB" id="A0A663N8P3"/>
<evidence type="ECO:0000313" key="2">
    <source>
        <dbReference type="Ensembl" id="ENSACUP00000021335.1"/>
    </source>
</evidence>
<evidence type="ECO:0000313" key="3">
    <source>
        <dbReference type="Proteomes" id="UP000472269"/>
    </source>
</evidence>
<dbReference type="Gene3D" id="3.30.160.60">
    <property type="entry name" value="Classic Zinc Finger"/>
    <property type="match status" value="1"/>
</dbReference>
<dbReference type="PANTHER" id="PTHR46095:SF1">
    <property type="entry name" value="ZINC FINGER PROTEIN 593"/>
    <property type="match status" value="1"/>
</dbReference>
<sequence length="201" mass="21562">MGQERFSPSQASELSTETPKHPPAPALLPHTRARPGQLASSPEHGLCSAVPALGRIRRSAPVFFPVGSGSWDAGEAGGCSALLSSCPWIVPAWAGRARCLLPACLAEGSTALAFPSAAAISATPDPHPLIPPTRRYFVDLTSMKEHFRSKVHKKRLKQLREAPYTQEEAERAAGMGSYILPKKVEVQTQPLEEVTEMEASS</sequence>
<protein>
    <submittedName>
        <fullName evidence="2">Zinc finger protein 593</fullName>
    </submittedName>
</protein>
<dbReference type="InterPro" id="IPR036236">
    <property type="entry name" value="Znf_C2H2_sf"/>
</dbReference>
<dbReference type="Proteomes" id="UP000472269">
    <property type="component" value="Unplaced"/>
</dbReference>
<proteinExistence type="predicted"/>
<evidence type="ECO:0000256" key="1">
    <source>
        <dbReference type="SAM" id="MobiDB-lite"/>
    </source>
</evidence>
<name>A0A663N8P3_ATHCN</name>
<organism evidence="2 3">
    <name type="scientific">Athene cunicularia</name>
    <name type="common">Burrowing owl</name>
    <name type="synonym">Speotyto cunicularia</name>
    <dbReference type="NCBI Taxonomy" id="194338"/>
    <lineage>
        <taxon>Eukaryota</taxon>
        <taxon>Metazoa</taxon>
        <taxon>Chordata</taxon>
        <taxon>Craniata</taxon>
        <taxon>Vertebrata</taxon>
        <taxon>Euteleostomi</taxon>
        <taxon>Archelosauria</taxon>
        <taxon>Archosauria</taxon>
        <taxon>Dinosauria</taxon>
        <taxon>Saurischia</taxon>
        <taxon>Theropoda</taxon>
        <taxon>Coelurosauria</taxon>
        <taxon>Aves</taxon>
        <taxon>Neognathae</taxon>
        <taxon>Neoaves</taxon>
        <taxon>Telluraves</taxon>
        <taxon>Strigiformes</taxon>
        <taxon>Strigidae</taxon>
        <taxon>Athene</taxon>
    </lineage>
</organism>
<keyword evidence="3" id="KW-1185">Reference proteome</keyword>
<reference evidence="2" key="2">
    <citation type="submission" date="2025-09" db="UniProtKB">
        <authorList>
            <consortium name="Ensembl"/>
        </authorList>
    </citation>
    <scope>IDENTIFICATION</scope>
</reference>